<comment type="caution">
    <text evidence="1">The sequence shown here is derived from an EMBL/GenBank/DDBJ whole genome shotgun (WGS) entry which is preliminary data.</text>
</comment>
<dbReference type="EMBL" id="BAAAPE010000028">
    <property type="protein sequence ID" value="GAA2102922.1"/>
    <property type="molecule type" value="Genomic_DNA"/>
</dbReference>
<evidence type="ECO:0000313" key="2">
    <source>
        <dbReference type="Proteomes" id="UP001500016"/>
    </source>
</evidence>
<keyword evidence="1" id="KW-0540">Nuclease</keyword>
<dbReference type="SUPFAM" id="SSF53098">
    <property type="entry name" value="Ribonuclease H-like"/>
    <property type="match status" value="1"/>
</dbReference>
<name>A0ABN2X0I1_9ACTN</name>
<sequence length="228" mass="24813">MTFWYEAPLAAFALRATRTPLSRLPSDAENDRATAAALVTQLAPGTPEAARRWQVESAPVPAWSVEEQARALAAQEVAGTPLVVMNAPYDLTLLDRELRRLRGTRLADHLGRTSLCVLDPLVLDKHLDRARGGRRALPDLCAHYGVPPPPPDGDAESAARAALAVVRALGRRYAPRLSCLSAAELHTLQAVWYAAQVRGTAPWFASRRTDRQVDPAWPLRPESPPAVA</sequence>
<dbReference type="Proteomes" id="UP001500016">
    <property type="component" value="Unassembled WGS sequence"/>
</dbReference>
<dbReference type="InterPro" id="IPR036397">
    <property type="entry name" value="RNaseH_sf"/>
</dbReference>
<proteinExistence type="predicted"/>
<accession>A0ABN2X0I1</accession>
<gene>
    <name evidence="1" type="ORF">GCM10009801_77300</name>
</gene>
<dbReference type="RefSeq" id="WP_344535248.1">
    <property type="nucleotide sequence ID" value="NZ_BAAAPE010000028.1"/>
</dbReference>
<keyword evidence="2" id="KW-1185">Reference proteome</keyword>
<protein>
    <submittedName>
        <fullName evidence="1">3'-5' exonuclease</fullName>
    </submittedName>
</protein>
<keyword evidence="1" id="KW-0378">Hydrolase</keyword>
<dbReference type="GO" id="GO:0004527">
    <property type="term" value="F:exonuclease activity"/>
    <property type="evidence" value="ECO:0007669"/>
    <property type="project" value="UniProtKB-KW"/>
</dbReference>
<reference evidence="1 2" key="1">
    <citation type="journal article" date="2019" name="Int. J. Syst. Evol. Microbiol.">
        <title>The Global Catalogue of Microorganisms (GCM) 10K type strain sequencing project: providing services to taxonomists for standard genome sequencing and annotation.</title>
        <authorList>
            <consortium name="The Broad Institute Genomics Platform"/>
            <consortium name="The Broad Institute Genome Sequencing Center for Infectious Disease"/>
            <person name="Wu L."/>
            <person name="Ma J."/>
        </authorList>
    </citation>
    <scope>NUCLEOTIDE SEQUENCE [LARGE SCALE GENOMIC DNA]</scope>
    <source>
        <strain evidence="1 2">JCM 15478</strain>
    </source>
</reference>
<dbReference type="Gene3D" id="3.30.420.10">
    <property type="entry name" value="Ribonuclease H-like superfamily/Ribonuclease H"/>
    <property type="match status" value="1"/>
</dbReference>
<dbReference type="InterPro" id="IPR012337">
    <property type="entry name" value="RNaseH-like_sf"/>
</dbReference>
<evidence type="ECO:0000313" key="1">
    <source>
        <dbReference type="EMBL" id="GAA2102922.1"/>
    </source>
</evidence>
<organism evidence="1 2">
    <name type="scientific">Streptomyces albiaxialis</name>
    <dbReference type="NCBI Taxonomy" id="329523"/>
    <lineage>
        <taxon>Bacteria</taxon>
        <taxon>Bacillati</taxon>
        <taxon>Actinomycetota</taxon>
        <taxon>Actinomycetes</taxon>
        <taxon>Kitasatosporales</taxon>
        <taxon>Streptomycetaceae</taxon>
        <taxon>Streptomyces</taxon>
    </lineage>
</organism>
<keyword evidence="1" id="KW-0269">Exonuclease</keyword>